<reference evidence="1 2" key="1">
    <citation type="submission" date="2013-02" db="EMBL/GenBank/DDBJ databases">
        <title>The Genome Sequence of Acinetobacter bereziniae CIP 70.12.</title>
        <authorList>
            <consortium name="The Broad Institute Genome Sequencing Platform"/>
            <consortium name="The Broad Institute Genome Sequencing Center for Infectious Disease"/>
            <person name="Cerqueira G."/>
            <person name="Feldgarden M."/>
            <person name="Courvalin P."/>
            <person name="Perichon B."/>
            <person name="Grillot-Courvalin C."/>
            <person name="Clermont D."/>
            <person name="Rocha E."/>
            <person name="Yoon E.-J."/>
            <person name="Nemec A."/>
            <person name="Walker B."/>
            <person name="Young S.K."/>
            <person name="Zeng Q."/>
            <person name="Gargeya S."/>
            <person name="Fitzgerald M."/>
            <person name="Haas B."/>
            <person name="Abouelleil A."/>
            <person name="Alvarado L."/>
            <person name="Arachchi H.M."/>
            <person name="Berlin A.M."/>
            <person name="Chapman S.B."/>
            <person name="Dewar J."/>
            <person name="Goldberg J."/>
            <person name="Griggs A."/>
            <person name="Gujja S."/>
            <person name="Hansen M."/>
            <person name="Howarth C."/>
            <person name="Imamovic A."/>
            <person name="Larimer J."/>
            <person name="McCowan C."/>
            <person name="Murphy C."/>
            <person name="Neiman D."/>
            <person name="Pearson M."/>
            <person name="Priest M."/>
            <person name="Roberts A."/>
            <person name="Saif S."/>
            <person name="Shea T."/>
            <person name="Sisk P."/>
            <person name="Sykes S."/>
            <person name="Wortman J."/>
            <person name="Nusbaum C."/>
            <person name="Birren B."/>
        </authorList>
    </citation>
    <scope>NUCLEOTIDE SEQUENCE [LARGE SCALE GENOMIC DNA]</scope>
    <source>
        <strain evidence="1 2">CIP 70.12</strain>
    </source>
</reference>
<dbReference type="EMBL" id="APQG01000047">
    <property type="protein sequence ID" value="ENV91313.1"/>
    <property type="molecule type" value="Genomic_DNA"/>
</dbReference>
<evidence type="ECO:0000313" key="1">
    <source>
        <dbReference type="EMBL" id="ENV91313.1"/>
    </source>
</evidence>
<dbReference type="RefSeq" id="WP_005034291.1">
    <property type="nucleotide sequence ID" value="NZ_KB849756.1"/>
</dbReference>
<dbReference type="AlphaFoldDB" id="N9EF40"/>
<comment type="caution">
    <text evidence="1">The sequence shown here is derived from an EMBL/GenBank/DDBJ whole genome shotgun (WGS) entry which is preliminary data.</text>
</comment>
<dbReference type="HOGENOM" id="CLU_165251_0_0_6"/>
<sequence length="119" mass="13322">MAGGSRIQIDGQGITISTGGKVVFQAGQHKFEGGQKVVTTLPFLPSSNLEGFNHGFNLISDEDIKNLPFKLFNSKRSYQFNANLDDQQQTQFVQTGTEAEKLELKYLGDDDINHQWKEE</sequence>
<organism evidence="1 2">
    <name type="scientific">Acinetobacter bereziniae LMG 1003 = CIP 70.12</name>
    <dbReference type="NCBI Taxonomy" id="981324"/>
    <lineage>
        <taxon>Bacteria</taxon>
        <taxon>Pseudomonadati</taxon>
        <taxon>Pseudomonadota</taxon>
        <taxon>Gammaproteobacteria</taxon>
        <taxon>Moraxellales</taxon>
        <taxon>Moraxellaceae</taxon>
        <taxon>Acinetobacter</taxon>
    </lineage>
</organism>
<gene>
    <name evidence="1" type="ORF">F938_03817</name>
</gene>
<dbReference type="OrthoDB" id="6694039at2"/>
<evidence type="ECO:0000313" key="2">
    <source>
        <dbReference type="Proteomes" id="UP000013251"/>
    </source>
</evidence>
<name>N9EF40_ACIBZ</name>
<accession>N9EF40</accession>
<evidence type="ECO:0008006" key="3">
    <source>
        <dbReference type="Google" id="ProtNLM"/>
    </source>
</evidence>
<dbReference type="PATRIC" id="fig|1217650.3.peg.3755"/>
<protein>
    <recommendedName>
        <fullName evidence="3">DUF2345 domain-containing protein</fullName>
    </recommendedName>
</protein>
<dbReference type="GeneID" id="69460737"/>
<keyword evidence="2" id="KW-1185">Reference proteome</keyword>
<proteinExistence type="predicted"/>
<dbReference type="Proteomes" id="UP000013251">
    <property type="component" value="Unassembled WGS sequence"/>
</dbReference>